<protein>
    <submittedName>
        <fullName evidence="1">Uncharacterized protein</fullName>
    </submittedName>
</protein>
<sequence>MAPLLATPEQVTRISELLAVKAHSDNGKVITVGTTRFRASRSTLPALSMTVAQRLINALQSAEVKPDVPAGMFTAISGNWFMRIKKSDYVEGEPAVIMRRDGSHVNVLMHGIVEDLDDEYYAIEFSDQDKEKRTQAAPLDSNYASYTFLRNAPDGSRVWGLKVPSQVYVHHGFVDVRKANGALKSEPMGHIVTDASTHVICEIEQQSLSSCTVCGERRGRLLFDGVKCLKCGFDLIAYNNEKR</sequence>
<reference evidence="1" key="1">
    <citation type="journal article" date="2007" name="Microbiology">
        <title>Comparative analysis of the Corynebacterium glutamicum group and complete genome sequence of strain R.</title>
        <authorList>
            <person name="Yukawa H."/>
            <person name="Omumasaba C.A."/>
            <person name="Nonaka H."/>
            <person name="Kos P."/>
            <person name="Okai N."/>
            <person name="Suzuki N."/>
            <person name="Suda M."/>
            <person name="Tsuge Y."/>
            <person name="Watanabe J."/>
            <person name="Ikeda Y."/>
            <person name="Vertes A.A."/>
            <person name="Inui M."/>
        </authorList>
    </citation>
    <scope>NUCLEOTIDE SEQUENCE</scope>
    <source>
        <strain evidence="1">R</strain>
    </source>
</reference>
<proteinExistence type="predicted"/>
<evidence type="ECO:0000313" key="1">
    <source>
        <dbReference type="EMBL" id="BAF53515.1"/>
    </source>
</evidence>
<dbReference type="Proteomes" id="UP000006698">
    <property type="component" value="Chromosome"/>
</dbReference>
<gene>
    <name evidence="1" type="ordered locus">cgR_0547</name>
</gene>
<dbReference type="AlphaFoldDB" id="A0AB72V8E6"/>
<organism evidence="1">
    <name type="scientific">Corynebacterium glutamicum (strain R)</name>
    <dbReference type="NCBI Taxonomy" id="340322"/>
    <lineage>
        <taxon>Bacteria</taxon>
        <taxon>Bacillati</taxon>
        <taxon>Actinomycetota</taxon>
        <taxon>Actinomycetes</taxon>
        <taxon>Mycobacteriales</taxon>
        <taxon>Corynebacteriaceae</taxon>
        <taxon>Corynebacterium</taxon>
    </lineage>
</organism>
<dbReference type="EMBL" id="AP009044">
    <property type="protein sequence ID" value="BAF53515.1"/>
    <property type="molecule type" value="Genomic_DNA"/>
</dbReference>
<dbReference type="KEGG" id="cgt:cgR_0547"/>
<name>A0AB72V8E6_CORGB</name>
<accession>A0AB72V8E6</accession>
<dbReference type="RefSeq" id="WP_011896721.1">
    <property type="nucleotide sequence ID" value="NC_009342.1"/>
</dbReference>